<sequence length="812" mass="90209">MALPSRKPALCIIITVFIHFLTLSTSASQSIKCASNAWFSTSPESLQTIPADKINDGYCDCPLDGLDELETGACAGSVDGMWAGVSKARVKEGEHSFFACPQQPALRLPLSRVNDGICDCCNGADERGSQKCGDNCEQVLAAERAARKKLQEDYEVGSKVRMESISQYQKWMAEAQAKLQKLKDVELAKFEKEKDHMEQALKHEKIAFSKKWLHLVNEVIPTLEPLTSIIGGTPSSVINKQHLTVDDSASFIISLCWLSGEASVDHVANGRCVPFDRASVDVGILWEHSDSDGDENSFPPYHHVDQENEDSLLEYAEKIISRVSGNDTAEWSNSGKKNKRKQARREQNHDLDNDAFDDMEDMSDDYYHGIEETDRSSGDESAVGDSEQAQHDNEKVPTSLDDLGKSWLESLHLSHTRNLFKDQAAMLLKLAPPTDENEDIEDGDEAASREEEVDDDNEEKDDGNKGIDPVAINMAKSTISKRLSSINRGEASAKFAARHIITLMKNRSRDPRSVLDDVRNLAVMIMYHSQISTEDIAELIYTTSSVFRDDKDSDPSTCSMSSPWDGMCPPKTITLEDRTTFPSKSIVDAARQRCMERADAMTGVCTVQEELDVKDFPTAIPEGYYNYYSPKSRESSIEADSFFSSITSLFQMPTSLSSLIDGMQKLDQTLNSLRKEVATLEGDVGGHDSLKFGIDGELCLLRDTCHKLESGKYEYEVCIFGKATQRDVGQTSGGTNLGHWQKMEVEDGLRTMKWSGGTKCWNGPQRSAEVIVTCGGLITKLLTADEPETCRYVFTMESPMACDDKFKLINRL</sequence>
<evidence type="ECO:0000313" key="9">
    <source>
        <dbReference type="EMBL" id="KAL3787253.1"/>
    </source>
</evidence>
<dbReference type="InterPro" id="IPR039794">
    <property type="entry name" value="Gtb1-like"/>
</dbReference>
<dbReference type="InterPro" id="IPR009011">
    <property type="entry name" value="Man6P_isomerase_rcpt-bd_dom_sf"/>
</dbReference>
<evidence type="ECO:0000313" key="10">
    <source>
        <dbReference type="Proteomes" id="UP001516023"/>
    </source>
</evidence>
<dbReference type="SUPFAM" id="SSF50911">
    <property type="entry name" value="Mannose 6-phosphate receptor domain"/>
    <property type="match status" value="1"/>
</dbReference>
<gene>
    <name evidence="9" type="ORF">HJC23_004127</name>
</gene>
<reference evidence="9 10" key="1">
    <citation type="journal article" date="2020" name="G3 (Bethesda)">
        <title>Improved Reference Genome for Cyclotella cryptica CCMP332, a Model for Cell Wall Morphogenesis, Salinity Adaptation, and Lipid Production in Diatoms (Bacillariophyta).</title>
        <authorList>
            <person name="Roberts W.R."/>
            <person name="Downey K.M."/>
            <person name="Ruck E.C."/>
            <person name="Traller J.C."/>
            <person name="Alverson A.J."/>
        </authorList>
    </citation>
    <scope>NUCLEOTIDE SEQUENCE [LARGE SCALE GENOMIC DNA]</scope>
    <source>
        <strain evidence="9 10">CCMP332</strain>
    </source>
</reference>
<evidence type="ECO:0000256" key="1">
    <source>
        <dbReference type="ARBA" id="ARBA00022387"/>
    </source>
</evidence>
<name>A0ABD3PGM7_9STRA</name>
<keyword evidence="5" id="KW-0175">Coiled coil</keyword>
<dbReference type="Gene3D" id="2.70.130.10">
    <property type="entry name" value="Mannose-6-phosphate receptor binding domain"/>
    <property type="match status" value="1"/>
</dbReference>
<proteinExistence type="predicted"/>
<feature type="region of interest" description="Disordered" evidence="6">
    <location>
        <begin position="326"/>
        <end position="400"/>
    </location>
</feature>
<dbReference type="Pfam" id="PF12999">
    <property type="entry name" value="PRKCSH-like"/>
    <property type="match status" value="1"/>
</dbReference>
<feature type="signal peptide" evidence="7">
    <location>
        <begin position="1"/>
        <end position="28"/>
    </location>
</feature>
<evidence type="ECO:0000259" key="8">
    <source>
        <dbReference type="PROSITE" id="PS51914"/>
    </source>
</evidence>
<feature type="compositionally biased region" description="Acidic residues" evidence="6">
    <location>
        <begin position="435"/>
        <end position="461"/>
    </location>
</feature>
<feature type="coiled-coil region" evidence="5">
    <location>
        <begin position="165"/>
        <end position="207"/>
    </location>
</feature>
<feature type="compositionally biased region" description="Basic and acidic residues" evidence="6">
    <location>
        <begin position="365"/>
        <end position="378"/>
    </location>
</feature>
<evidence type="ECO:0000256" key="4">
    <source>
        <dbReference type="ARBA" id="ARBA00023157"/>
    </source>
</evidence>
<evidence type="ECO:0000256" key="2">
    <source>
        <dbReference type="ARBA" id="ARBA00022729"/>
    </source>
</evidence>
<keyword evidence="2 7" id="KW-0732">Signal</keyword>
<keyword evidence="4" id="KW-1015">Disulfide bond</keyword>
<keyword evidence="3" id="KW-0256">Endoplasmic reticulum</keyword>
<feature type="region of interest" description="Disordered" evidence="6">
    <location>
        <begin position="431"/>
        <end position="469"/>
    </location>
</feature>
<protein>
    <recommendedName>
        <fullName evidence="1">Glucosidase 2 subunit beta</fullName>
    </recommendedName>
</protein>
<dbReference type="PANTHER" id="PTHR12630:SF1">
    <property type="entry name" value="GLUCOSIDASE 2 SUBUNIT BETA"/>
    <property type="match status" value="1"/>
</dbReference>
<feature type="domain" description="MRH" evidence="8">
    <location>
        <begin position="697"/>
        <end position="804"/>
    </location>
</feature>
<dbReference type="Pfam" id="PF13015">
    <property type="entry name" value="PRKCSH_1"/>
    <property type="match status" value="1"/>
</dbReference>
<dbReference type="InterPro" id="IPR036607">
    <property type="entry name" value="PRKCSH"/>
</dbReference>
<dbReference type="Proteomes" id="UP001516023">
    <property type="component" value="Unassembled WGS sequence"/>
</dbReference>
<evidence type="ECO:0000256" key="5">
    <source>
        <dbReference type="SAM" id="Coils"/>
    </source>
</evidence>
<comment type="caution">
    <text evidence="9">The sequence shown here is derived from an EMBL/GenBank/DDBJ whole genome shotgun (WGS) entry which is preliminary data.</text>
</comment>
<accession>A0ABD3PGM7</accession>
<dbReference type="PROSITE" id="PS51914">
    <property type="entry name" value="MRH"/>
    <property type="match status" value="1"/>
</dbReference>
<feature type="chain" id="PRO_5044779754" description="Glucosidase 2 subunit beta" evidence="7">
    <location>
        <begin position="29"/>
        <end position="812"/>
    </location>
</feature>
<dbReference type="InterPro" id="IPR044865">
    <property type="entry name" value="MRH_dom"/>
</dbReference>
<dbReference type="InterPro" id="IPR028146">
    <property type="entry name" value="PRKCSH_N"/>
</dbReference>
<feature type="compositionally biased region" description="Acidic residues" evidence="6">
    <location>
        <begin position="353"/>
        <end position="364"/>
    </location>
</feature>
<dbReference type="EMBL" id="JABMIG020000178">
    <property type="protein sequence ID" value="KAL3787253.1"/>
    <property type="molecule type" value="Genomic_DNA"/>
</dbReference>
<organism evidence="9 10">
    <name type="scientific">Cyclotella cryptica</name>
    <dbReference type="NCBI Taxonomy" id="29204"/>
    <lineage>
        <taxon>Eukaryota</taxon>
        <taxon>Sar</taxon>
        <taxon>Stramenopiles</taxon>
        <taxon>Ochrophyta</taxon>
        <taxon>Bacillariophyta</taxon>
        <taxon>Coscinodiscophyceae</taxon>
        <taxon>Thalassiosirophycidae</taxon>
        <taxon>Stephanodiscales</taxon>
        <taxon>Stephanodiscaceae</taxon>
        <taxon>Cyclotella</taxon>
    </lineage>
</organism>
<evidence type="ECO:0000256" key="7">
    <source>
        <dbReference type="SAM" id="SignalP"/>
    </source>
</evidence>
<feature type="coiled-coil region" evidence="5">
    <location>
        <begin position="656"/>
        <end position="683"/>
    </location>
</feature>
<evidence type="ECO:0000256" key="6">
    <source>
        <dbReference type="SAM" id="MobiDB-lite"/>
    </source>
</evidence>
<feature type="compositionally biased region" description="Polar residues" evidence="6">
    <location>
        <begin position="326"/>
        <end position="335"/>
    </location>
</feature>
<keyword evidence="10" id="KW-1185">Reference proteome</keyword>
<dbReference type="AlphaFoldDB" id="A0ABD3PGM7"/>
<evidence type="ECO:0000256" key="3">
    <source>
        <dbReference type="ARBA" id="ARBA00022824"/>
    </source>
</evidence>
<dbReference type="PANTHER" id="PTHR12630">
    <property type="entry name" value="N-LINKED OLIGOSACCHARIDE PROCESSING"/>
    <property type="match status" value="1"/>
</dbReference>